<organism evidence="2 3">
    <name type="scientific">Candidatus Zymogenus saltonus</name>
    <dbReference type="NCBI Taxonomy" id="2844893"/>
    <lineage>
        <taxon>Bacteria</taxon>
        <taxon>Deltaproteobacteria</taxon>
        <taxon>Candidatus Zymogenia</taxon>
        <taxon>Candidatus Zymogeniales</taxon>
        <taxon>Candidatus Zymogenaceae</taxon>
        <taxon>Candidatus Zymogenus</taxon>
    </lineage>
</organism>
<dbReference type="AlphaFoldDB" id="A0A9D8PRD2"/>
<dbReference type="InterPro" id="IPR036680">
    <property type="entry name" value="SPOR-like_sf"/>
</dbReference>
<dbReference type="Pfam" id="PF05036">
    <property type="entry name" value="SPOR"/>
    <property type="match status" value="1"/>
</dbReference>
<reference evidence="2" key="1">
    <citation type="journal article" date="2021" name="Environ. Microbiol.">
        <title>Genomic characterization of three novel Desulfobacterota classes expand the metabolic and phylogenetic diversity of the phylum.</title>
        <authorList>
            <person name="Murphy C.L."/>
            <person name="Biggerstaff J."/>
            <person name="Eichhorn A."/>
            <person name="Ewing E."/>
            <person name="Shahan R."/>
            <person name="Soriano D."/>
            <person name="Stewart S."/>
            <person name="VanMol K."/>
            <person name="Walker R."/>
            <person name="Walters P."/>
            <person name="Elshahed M.S."/>
            <person name="Youssef N.H."/>
        </authorList>
    </citation>
    <scope>NUCLEOTIDE SEQUENCE</scope>
    <source>
        <strain evidence="2">Zod_Metabat.24</strain>
    </source>
</reference>
<dbReference type="EMBL" id="JAFGIX010000085">
    <property type="protein sequence ID" value="MBN1574638.1"/>
    <property type="molecule type" value="Genomic_DNA"/>
</dbReference>
<dbReference type="Proteomes" id="UP000809273">
    <property type="component" value="Unassembled WGS sequence"/>
</dbReference>
<protein>
    <submittedName>
        <fullName evidence="2">SPOR domain-containing protein</fullName>
    </submittedName>
</protein>
<reference evidence="2" key="2">
    <citation type="submission" date="2021-01" db="EMBL/GenBank/DDBJ databases">
        <authorList>
            <person name="Hahn C.R."/>
            <person name="Youssef N.H."/>
            <person name="Elshahed M."/>
        </authorList>
    </citation>
    <scope>NUCLEOTIDE SEQUENCE</scope>
    <source>
        <strain evidence="2">Zod_Metabat.24</strain>
    </source>
</reference>
<proteinExistence type="predicted"/>
<evidence type="ECO:0000313" key="3">
    <source>
        <dbReference type="Proteomes" id="UP000809273"/>
    </source>
</evidence>
<dbReference type="GO" id="GO:0042834">
    <property type="term" value="F:peptidoglycan binding"/>
    <property type="evidence" value="ECO:0007669"/>
    <property type="project" value="InterPro"/>
</dbReference>
<evidence type="ECO:0000259" key="1">
    <source>
        <dbReference type="Pfam" id="PF05036"/>
    </source>
</evidence>
<name>A0A9D8PRD2_9DELT</name>
<gene>
    <name evidence="2" type="ORF">JW984_15685</name>
</gene>
<dbReference type="InterPro" id="IPR007730">
    <property type="entry name" value="SPOR-like_dom"/>
</dbReference>
<dbReference type="SUPFAM" id="SSF110997">
    <property type="entry name" value="Sporulation related repeat"/>
    <property type="match status" value="1"/>
</dbReference>
<feature type="domain" description="SPOR" evidence="1">
    <location>
        <begin position="156"/>
        <end position="215"/>
    </location>
</feature>
<sequence length="219" mass="24646">MPKTPVEFDDKSTKVVLDSILTPIMIESEPTWDAGDEIHPVSPGELIDFGKGDRGEMEVGENTGRTEEVFTIQLGAFIFDKNLDRVRDGVSTLGYSPYIKEINREIIMYCPIIGRHLNKKEAEALIITLNSEDFDSVSIKGKAGLFDVASGLFYYEEDAKASLKRLEELGYNAEIEGRKVEVTLKRLRIGSYYDIEDAKRDMNALVEKGFTPIIVNKEQ</sequence>
<comment type="caution">
    <text evidence="2">The sequence shown here is derived from an EMBL/GenBank/DDBJ whole genome shotgun (WGS) entry which is preliminary data.</text>
</comment>
<accession>A0A9D8PRD2</accession>
<evidence type="ECO:0000313" key="2">
    <source>
        <dbReference type="EMBL" id="MBN1574638.1"/>
    </source>
</evidence>
<dbReference type="Gene3D" id="3.30.70.1070">
    <property type="entry name" value="Sporulation related repeat"/>
    <property type="match status" value="1"/>
</dbReference>